<dbReference type="InterPro" id="IPR036881">
    <property type="entry name" value="Glyco_hydro_3_C_sf"/>
</dbReference>
<dbReference type="Gene3D" id="3.20.20.300">
    <property type="entry name" value="Glycoside hydrolase, family 3, N-terminal domain"/>
    <property type="match status" value="1"/>
</dbReference>
<dbReference type="InterPro" id="IPR050226">
    <property type="entry name" value="NagZ_Beta-hexosaminidase"/>
</dbReference>
<keyword evidence="6" id="KW-1185">Reference proteome</keyword>
<dbReference type="PANTHER" id="PTHR30480:SF16">
    <property type="entry name" value="GLYCOSIDE HYDROLASE FAMILY 3 DOMAIN PROTEIN"/>
    <property type="match status" value="1"/>
</dbReference>
<dbReference type="InterPro" id="IPR001764">
    <property type="entry name" value="Glyco_hydro_3_N"/>
</dbReference>
<accession>A0ABZ1BYQ2</accession>
<comment type="similarity">
    <text evidence="1">Belongs to the glycosyl hydrolase 3 family.</text>
</comment>
<dbReference type="InterPro" id="IPR036962">
    <property type="entry name" value="Glyco_hydro_3_N_sf"/>
</dbReference>
<keyword evidence="2 5" id="KW-0378">Hydrolase</keyword>
<dbReference type="RefSeq" id="WP_324716469.1">
    <property type="nucleotide sequence ID" value="NZ_CP141615.1"/>
</dbReference>
<dbReference type="GO" id="GO:0004563">
    <property type="term" value="F:beta-N-acetylhexosaminidase activity"/>
    <property type="evidence" value="ECO:0007669"/>
    <property type="project" value="UniProtKB-EC"/>
</dbReference>
<evidence type="ECO:0000256" key="3">
    <source>
        <dbReference type="ARBA" id="ARBA00023295"/>
    </source>
</evidence>
<dbReference type="Gene3D" id="3.40.50.1700">
    <property type="entry name" value="Glycoside hydrolase family 3 C-terminal domain"/>
    <property type="match status" value="1"/>
</dbReference>
<keyword evidence="3 5" id="KW-0326">Glycosidase</keyword>
<dbReference type="NCBIfam" id="NF003740">
    <property type="entry name" value="PRK05337.1"/>
    <property type="match status" value="1"/>
</dbReference>
<sequence length="567" mass="60031">MPEGPFLDAGAMAAALPLERQVGQLLMVGFPGVEPPPSLLERIERGEVGGVILFSRNVKTPDQVRSLVRQLQDVSLHAGVPGGQAGIGLLIATDQEGGRVVRLKPPATWFPSAMALGATGDVELVEALALAMGRQLRAVGVNMDLAPVLDVNNNPANPVIGLRSYGEDPQLVARLGAAAVRGLQSAGVAATGKHFPGHGDTALDSHVDLPVVPHDRERLERVELVPFRAAIAGGISAIMTSHVVFPAIEPEPGRPATHSRAVLEGLLRGELGFGGLIVTDCLEMRAISDRFEPGEAAVRAFEAGADLILVSHTESRQREAYRALVDAARSGRISRQRLRESVERVLALKRRYGALGAGVDDLLPDVPLSDAADLQAAELLAIRASTHAVTAVESADLPLRSLVERIAQPETGVVVLELGEGIATMAEERHASPLRLAEALRHEMGQAATPVPVEEIRVASGTPPEQDEQALQHLRAAVLQRRRIPVVVTRTASRHPDQVAWARLAIELAPQASALVAMGTPYDLGALGRRPAWYLAAYGDQPPHVRAVAAVLAGKAQPSGRFPVTVA</sequence>
<dbReference type="InterPro" id="IPR017853">
    <property type="entry name" value="GH"/>
</dbReference>
<evidence type="ECO:0000259" key="4">
    <source>
        <dbReference type="Pfam" id="PF00933"/>
    </source>
</evidence>
<protein>
    <submittedName>
        <fullName evidence="5">Beta-N-acetylhexosaminidase</fullName>
        <ecNumber evidence="5">3.2.1.52</ecNumber>
    </submittedName>
</protein>
<dbReference type="Proteomes" id="UP001332192">
    <property type="component" value="Chromosome"/>
</dbReference>
<dbReference type="EC" id="3.2.1.52" evidence="5"/>
<dbReference type="Pfam" id="PF00933">
    <property type="entry name" value="Glyco_hydro_3"/>
    <property type="match status" value="1"/>
</dbReference>
<reference evidence="5 6" key="1">
    <citation type="journal article" date="2024" name="Front. Microbiol.">
        <title>Novel thermophilic genera Geochorda gen. nov. and Carboxydochorda gen. nov. from the deep terrestrial subsurface reveal the ecophysiological diversity in the class Limnochordia.</title>
        <authorList>
            <person name="Karnachuk O.V."/>
            <person name="Lukina A.P."/>
            <person name="Avakyan M.R."/>
            <person name="Kadnikov V.V."/>
            <person name="Begmatov S."/>
            <person name="Beletsky A.V."/>
            <person name="Vlasova K.G."/>
            <person name="Novikov A.A."/>
            <person name="Shcherbakova V.A."/>
            <person name="Mardanov A.V."/>
            <person name="Ravin N.V."/>
        </authorList>
    </citation>
    <scope>NUCLEOTIDE SEQUENCE [LARGE SCALE GENOMIC DNA]</scope>
    <source>
        <strain evidence="5 6">L945</strain>
    </source>
</reference>
<dbReference type="EMBL" id="CP141615">
    <property type="protein sequence ID" value="WRP17197.1"/>
    <property type="molecule type" value="Genomic_DNA"/>
</dbReference>
<dbReference type="PANTHER" id="PTHR30480">
    <property type="entry name" value="BETA-HEXOSAMINIDASE-RELATED"/>
    <property type="match status" value="1"/>
</dbReference>
<evidence type="ECO:0000256" key="1">
    <source>
        <dbReference type="ARBA" id="ARBA00005336"/>
    </source>
</evidence>
<evidence type="ECO:0000313" key="5">
    <source>
        <dbReference type="EMBL" id="WRP17197.1"/>
    </source>
</evidence>
<evidence type="ECO:0000256" key="2">
    <source>
        <dbReference type="ARBA" id="ARBA00022801"/>
    </source>
</evidence>
<dbReference type="SUPFAM" id="SSF51445">
    <property type="entry name" value="(Trans)glycosidases"/>
    <property type="match status" value="1"/>
</dbReference>
<evidence type="ECO:0000313" key="6">
    <source>
        <dbReference type="Proteomes" id="UP001332192"/>
    </source>
</evidence>
<name>A0ABZ1BYQ2_9FIRM</name>
<gene>
    <name evidence="5" type="primary">nagZ</name>
    <name evidence="5" type="ORF">U7230_14105</name>
</gene>
<feature type="domain" description="Glycoside hydrolase family 3 N-terminal" evidence="4">
    <location>
        <begin position="18"/>
        <end position="347"/>
    </location>
</feature>
<dbReference type="PRINTS" id="PR00133">
    <property type="entry name" value="GLHYDRLASE3"/>
</dbReference>
<organism evidence="5 6">
    <name type="scientific">Carboxydichorda subterranea</name>
    <dbReference type="NCBI Taxonomy" id="3109565"/>
    <lineage>
        <taxon>Bacteria</taxon>
        <taxon>Bacillati</taxon>
        <taxon>Bacillota</taxon>
        <taxon>Limnochordia</taxon>
        <taxon>Limnochordales</taxon>
        <taxon>Geochordaceae</taxon>
        <taxon>Carboxydichorda</taxon>
    </lineage>
</organism>
<proteinExistence type="inferred from homology"/>